<name>A0A7Z0GLK2_9MICC</name>
<dbReference type="Proteomes" id="UP000535437">
    <property type="component" value="Unassembled WGS sequence"/>
</dbReference>
<comment type="caution">
    <text evidence="1">The sequence shown here is derived from an EMBL/GenBank/DDBJ whole genome shotgun (WGS) entry which is preliminary data.</text>
</comment>
<organism evidence="1 2">
    <name type="scientific">Nesterenkonia xinjiangensis</name>
    <dbReference type="NCBI Taxonomy" id="225327"/>
    <lineage>
        <taxon>Bacteria</taxon>
        <taxon>Bacillati</taxon>
        <taxon>Actinomycetota</taxon>
        <taxon>Actinomycetes</taxon>
        <taxon>Micrococcales</taxon>
        <taxon>Micrococcaceae</taxon>
        <taxon>Nesterenkonia</taxon>
    </lineage>
</organism>
<accession>A0A7Z0GLK2</accession>
<dbReference type="EMBL" id="JACCFY010000001">
    <property type="protein sequence ID" value="NYJ78257.1"/>
    <property type="molecule type" value="Genomic_DNA"/>
</dbReference>
<gene>
    <name evidence="1" type="ORF">HNR09_001668</name>
</gene>
<reference evidence="1 2" key="1">
    <citation type="submission" date="2020-07" db="EMBL/GenBank/DDBJ databases">
        <title>Sequencing the genomes of 1000 actinobacteria strains.</title>
        <authorList>
            <person name="Klenk H.-P."/>
        </authorList>
    </citation>
    <scope>NUCLEOTIDE SEQUENCE [LARGE SCALE GENOMIC DNA]</scope>
    <source>
        <strain evidence="1 2">DSM 15475</strain>
    </source>
</reference>
<sequence>MNATAQDTIANPEDHAPPPLWGYEQTSRYTGIPLGTLRYMRSVGEGPRSFKIGRAVKYDPRDVIAYVEAQRAQGVGGVETEGAA</sequence>
<dbReference type="SUPFAM" id="SSF46955">
    <property type="entry name" value="Putative DNA-binding domain"/>
    <property type="match status" value="1"/>
</dbReference>
<proteinExistence type="predicted"/>
<evidence type="ECO:0008006" key="3">
    <source>
        <dbReference type="Google" id="ProtNLM"/>
    </source>
</evidence>
<dbReference type="AlphaFoldDB" id="A0A7Z0GLK2"/>
<keyword evidence="2" id="KW-1185">Reference proteome</keyword>
<evidence type="ECO:0000313" key="2">
    <source>
        <dbReference type="Proteomes" id="UP000535437"/>
    </source>
</evidence>
<evidence type="ECO:0000313" key="1">
    <source>
        <dbReference type="EMBL" id="NYJ78257.1"/>
    </source>
</evidence>
<dbReference type="InterPro" id="IPR009061">
    <property type="entry name" value="DNA-bd_dom_put_sf"/>
</dbReference>
<protein>
    <recommendedName>
        <fullName evidence="3">Helix-turn-helix domain-containing protein</fullName>
    </recommendedName>
</protein>
<dbReference type="RefSeq" id="WP_246348765.1">
    <property type="nucleotide sequence ID" value="NZ_BAAALL010000002.1"/>
</dbReference>